<evidence type="ECO:0000313" key="3">
    <source>
        <dbReference type="EMBL" id="QUI22289.1"/>
    </source>
</evidence>
<dbReference type="Proteomes" id="UP000683246">
    <property type="component" value="Chromosome"/>
</dbReference>
<organism evidence="3 4">
    <name type="scientific">Vallitalea pronyensis</name>
    <dbReference type="NCBI Taxonomy" id="1348613"/>
    <lineage>
        <taxon>Bacteria</taxon>
        <taxon>Bacillati</taxon>
        <taxon>Bacillota</taxon>
        <taxon>Clostridia</taxon>
        <taxon>Lachnospirales</taxon>
        <taxon>Vallitaleaceae</taxon>
        <taxon>Vallitalea</taxon>
    </lineage>
</organism>
<keyword evidence="2" id="KW-1133">Transmembrane helix</keyword>
<feature type="transmembrane region" description="Helical" evidence="2">
    <location>
        <begin position="385"/>
        <end position="403"/>
    </location>
</feature>
<evidence type="ECO:0000313" key="4">
    <source>
        <dbReference type="Proteomes" id="UP000683246"/>
    </source>
</evidence>
<sequence>MLKRTQNQKIRLHALNITLVIIFLLSSTTVMGKDRIVSMEDVPGESIDFVYFYVNLCENCTEAKEQINRFMNQIEAADLQITINFMRHNISYYEGSAYDTYLAYLEHYGLKPEETSTPILFVGDTYYKGEKDIQSGLDVLLSEIRSGLRPTTPILTSIRTKNEQMKDTFDGFNLLKMFVIGIVNGLNPCSLSMLLLLLSLLLVKNISLVKCGLTFISGKFIAFILLGTLLFQNLSKLNQSYLFYTKLAISSFIILLAVFNIYDFYMSKWERYGKIKNQLPSGLRRLNHIIIEKLSSPTRQWLLYISLFALGIILAISEFLCTGQIYLITINYMIKTTSELSLLAVSYLVIYALGFIIPPTLVILIIVKTNELFNITEFIRKKMPYIKLITAITLIILGVLTLFL</sequence>
<feature type="transmembrane region" description="Helical" evidence="2">
    <location>
        <begin position="177"/>
        <end position="203"/>
    </location>
</feature>
<evidence type="ECO:0000256" key="1">
    <source>
        <dbReference type="SAM" id="Coils"/>
    </source>
</evidence>
<proteinExistence type="predicted"/>
<evidence type="ECO:0000256" key="2">
    <source>
        <dbReference type="SAM" id="Phobius"/>
    </source>
</evidence>
<keyword evidence="2" id="KW-0812">Transmembrane</keyword>
<name>A0A8J8SGD9_9FIRM</name>
<protein>
    <recommendedName>
        <fullName evidence="5">Cytochrome C biogenesis protein transmembrane domain-containing protein</fullName>
    </recommendedName>
</protein>
<feature type="transmembrane region" description="Helical" evidence="2">
    <location>
        <begin position="301"/>
        <end position="328"/>
    </location>
</feature>
<keyword evidence="2" id="KW-0472">Membrane</keyword>
<dbReference type="KEGG" id="vpy:HZI73_08255"/>
<feature type="transmembrane region" description="Helical" evidence="2">
    <location>
        <begin position="241"/>
        <end position="262"/>
    </location>
</feature>
<gene>
    <name evidence="3" type="ORF">HZI73_08255</name>
</gene>
<feature type="transmembrane region" description="Helical" evidence="2">
    <location>
        <begin position="215"/>
        <end position="235"/>
    </location>
</feature>
<feature type="coiled-coil region" evidence="1">
    <location>
        <begin position="53"/>
        <end position="80"/>
    </location>
</feature>
<dbReference type="RefSeq" id="WP_212697773.1">
    <property type="nucleotide sequence ID" value="NZ_CP058649.1"/>
</dbReference>
<feature type="transmembrane region" description="Helical" evidence="2">
    <location>
        <begin position="12"/>
        <end position="31"/>
    </location>
</feature>
<accession>A0A8J8SGD9</accession>
<evidence type="ECO:0008006" key="5">
    <source>
        <dbReference type="Google" id="ProtNLM"/>
    </source>
</evidence>
<dbReference type="AlphaFoldDB" id="A0A8J8SGD9"/>
<keyword evidence="4" id="KW-1185">Reference proteome</keyword>
<feature type="transmembrane region" description="Helical" evidence="2">
    <location>
        <begin position="340"/>
        <end position="365"/>
    </location>
</feature>
<keyword evidence="1" id="KW-0175">Coiled coil</keyword>
<reference evidence="3" key="1">
    <citation type="submission" date="2020-07" db="EMBL/GenBank/DDBJ databases">
        <title>Vallitalea pronyensis genome.</title>
        <authorList>
            <person name="Postec A."/>
        </authorList>
    </citation>
    <scope>NUCLEOTIDE SEQUENCE</scope>
    <source>
        <strain evidence="3">FatNI3</strain>
    </source>
</reference>
<dbReference type="EMBL" id="CP058649">
    <property type="protein sequence ID" value="QUI22289.1"/>
    <property type="molecule type" value="Genomic_DNA"/>
</dbReference>